<keyword evidence="6" id="KW-1185">Reference proteome</keyword>
<organism evidence="5 6">
    <name type="scientific">Paramicrobacterium chengjingii</name>
    <dbReference type="NCBI Taxonomy" id="2769067"/>
    <lineage>
        <taxon>Bacteria</taxon>
        <taxon>Bacillati</taxon>
        <taxon>Actinomycetota</taxon>
        <taxon>Actinomycetes</taxon>
        <taxon>Micrococcales</taxon>
        <taxon>Microbacteriaceae</taxon>
        <taxon>Paramicrobacterium</taxon>
    </lineage>
</organism>
<reference evidence="5 6" key="1">
    <citation type="submission" date="2020-12" db="EMBL/GenBank/DDBJ databases">
        <title>Microbacterium sp. HY060.</title>
        <authorList>
            <person name="Zhou J."/>
        </authorList>
    </citation>
    <scope>NUCLEOTIDE SEQUENCE [LARGE SCALE GENOMIC DNA]</scope>
    <source>
        <strain evidence="5 6">HY60</strain>
    </source>
</reference>
<dbReference type="InterPro" id="IPR000835">
    <property type="entry name" value="HTH_MarR-typ"/>
</dbReference>
<proteinExistence type="predicted"/>
<dbReference type="EMBL" id="CP061169">
    <property type="protein sequence ID" value="QPZ39001.1"/>
    <property type="molecule type" value="Genomic_DNA"/>
</dbReference>
<dbReference type="SMART" id="SM00347">
    <property type="entry name" value="HTH_MARR"/>
    <property type="match status" value="1"/>
</dbReference>
<dbReference type="InterPro" id="IPR036390">
    <property type="entry name" value="WH_DNA-bd_sf"/>
</dbReference>
<dbReference type="InterPro" id="IPR023187">
    <property type="entry name" value="Tscrpt_reg_MarR-type_CS"/>
</dbReference>
<evidence type="ECO:0000313" key="5">
    <source>
        <dbReference type="EMBL" id="QPZ39001.1"/>
    </source>
</evidence>
<feature type="domain" description="HTH marR-type" evidence="4">
    <location>
        <begin position="1"/>
        <end position="142"/>
    </location>
</feature>
<sequence>MAQRSTAVHAWESLFRAQVQVMRVLSDEFPTHSISITEYDILFNLSREPERSARLRLLNSRVLLSQPSVSRMVDRLVARGYVEKTQDEKDGRGTIVRMTDAGYREFRSVAVKHMESIARVMQAALSNDELTQLTELTTKVRTATEGC</sequence>
<dbReference type="RefSeq" id="WP_166984951.1">
    <property type="nucleotide sequence ID" value="NZ_CP061169.1"/>
</dbReference>
<accession>A0ABX6YKR7</accession>
<gene>
    <name evidence="5" type="ORF">HCR76_02575</name>
</gene>
<protein>
    <submittedName>
        <fullName evidence="5">MarR family transcriptional regulator</fullName>
    </submittedName>
</protein>
<name>A0ABX6YKR7_9MICO</name>
<keyword evidence="1" id="KW-0805">Transcription regulation</keyword>
<dbReference type="InterPro" id="IPR039422">
    <property type="entry name" value="MarR/SlyA-like"/>
</dbReference>
<evidence type="ECO:0000256" key="1">
    <source>
        <dbReference type="ARBA" id="ARBA00023015"/>
    </source>
</evidence>
<dbReference type="Gene3D" id="1.10.10.10">
    <property type="entry name" value="Winged helix-like DNA-binding domain superfamily/Winged helix DNA-binding domain"/>
    <property type="match status" value="1"/>
</dbReference>
<dbReference type="Pfam" id="PF12802">
    <property type="entry name" value="MarR_2"/>
    <property type="match status" value="1"/>
</dbReference>
<dbReference type="InterPro" id="IPR036388">
    <property type="entry name" value="WH-like_DNA-bd_sf"/>
</dbReference>
<evidence type="ECO:0000313" key="6">
    <source>
        <dbReference type="Proteomes" id="UP000662814"/>
    </source>
</evidence>
<dbReference type="PANTHER" id="PTHR33164:SF43">
    <property type="entry name" value="HTH-TYPE TRANSCRIPTIONAL REPRESSOR YETL"/>
    <property type="match status" value="1"/>
</dbReference>
<dbReference type="SUPFAM" id="SSF46785">
    <property type="entry name" value="Winged helix' DNA-binding domain"/>
    <property type="match status" value="1"/>
</dbReference>
<evidence type="ECO:0000256" key="3">
    <source>
        <dbReference type="ARBA" id="ARBA00023163"/>
    </source>
</evidence>
<dbReference type="PRINTS" id="PR00598">
    <property type="entry name" value="HTHMARR"/>
</dbReference>
<dbReference type="PROSITE" id="PS50995">
    <property type="entry name" value="HTH_MARR_2"/>
    <property type="match status" value="1"/>
</dbReference>
<evidence type="ECO:0000256" key="2">
    <source>
        <dbReference type="ARBA" id="ARBA00023125"/>
    </source>
</evidence>
<dbReference type="PROSITE" id="PS01117">
    <property type="entry name" value="HTH_MARR_1"/>
    <property type="match status" value="1"/>
</dbReference>
<evidence type="ECO:0000259" key="4">
    <source>
        <dbReference type="PROSITE" id="PS50995"/>
    </source>
</evidence>
<dbReference type="PANTHER" id="PTHR33164">
    <property type="entry name" value="TRANSCRIPTIONAL REGULATOR, MARR FAMILY"/>
    <property type="match status" value="1"/>
</dbReference>
<keyword evidence="3" id="KW-0804">Transcription</keyword>
<keyword evidence="2" id="KW-0238">DNA-binding</keyword>
<dbReference type="Proteomes" id="UP000662814">
    <property type="component" value="Chromosome"/>
</dbReference>